<keyword evidence="4" id="KW-0378">Hydrolase</keyword>
<keyword evidence="3 6" id="KW-0732">Signal</keyword>
<dbReference type="GO" id="GO:0006508">
    <property type="term" value="P:proteolysis"/>
    <property type="evidence" value="ECO:0007669"/>
    <property type="project" value="UniProtKB-KW"/>
</dbReference>
<evidence type="ECO:0000256" key="5">
    <source>
        <dbReference type="ARBA" id="ARBA00023180"/>
    </source>
</evidence>
<comment type="similarity">
    <text evidence="1">Belongs to the peptidase S28 family.</text>
</comment>
<dbReference type="InterPro" id="IPR042269">
    <property type="entry name" value="Ser_carbopepase_S28_SKS"/>
</dbReference>
<accession>A0ABD0TNH1</accession>
<evidence type="ECO:0000256" key="3">
    <source>
        <dbReference type="ARBA" id="ARBA00022729"/>
    </source>
</evidence>
<evidence type="ECO:0000313" key="8">
    <source>
        <dbReference type="Proteomes" id="UP001549921"/>
    </source>
</evidence>
<keyword evidence="2" id="KW-0645">Protease</keyword>
<evidence type="ECO:0008006" key="9">
    <source>
        <dbReference type="Google" id="ProtNLM"/>
    </source>
</evidence>
<gene>
    <name evidence="7" type="ORF">ABMA28_006785</name>
</gene>
<protein>
    <recommendedName>
        <fullName evidence="9">Serine protease K12H4.7</fullName>
    </recommendedName>
</protein>
<dbReference type="Proteomes" id="UP001549921">
    <property type="component" value="Unassembled WGS sequence"/>
</dbReference>
<keyword evidence="5" id="KW-0325">Glycoprotein</keyword>
<name>A0ABD0TNH1_LOXSC</name>
<dbReference type="InterPro" id="IPR029058">
    <property type="entry name" value="AB_hydrolase_fold"/>
</dbReference>
<dbReference type="Pfam" id="PF05577">
    <property type="entry name" value="Peptidase_S28"/>
    <property type="match status" value="1"/>
</dbReference>
<dbReference type="Gene3D" id="1.20.120.980">
    <property type="entry name" value="Serine carboxypeptidase S28, SKS domain"/>
    <property type="match status" value="1"/>
</dbReference>
<evidence type="ECO:0000256" key="2">
    <source>
        <dbReference type="ARBA" id="ARBA00022670"/>
    </source>
</evidence>
<dbReference type="EMBL" id="JBEDNZ010000002">
    <property type="protein sequence ID" value="KAL0850876.1"/>
    <property type="molecule type" value="Genomic_DNA"/>
</dbReference>
<dbReference type="InterPro" id="IPR008758">
    <property type="entry name" value="Peptidase_S28"/>
</dbReference>
<dbReference type="PANTHER" id="PTHR11010:SF5">
    <property type="entry name" value="RE36938P-RELATED"/>
    <property type="match status" value="1"/>
</dbReference>
<evidence type="ECO:0000256" key="1">
    <source>
        <dbReference type="ARBA" id="ARBA00011079"/>
    </source>
</evidence>
<sequence>MLFLCLAFVLNYLLFTNGLSFHSFGNEFEYIAREMNESLDTFDSSAVKTSWIRQPLNHFDSNDKRTWKMRYFQRHDMWKPKKPIYLFLGGEGPASPVFLKTGIMYDLAKETNGAMFASEHRYYGKSKPFDNFTTENLKFLSARQALADSARLLKLVKSMPKFRSSKVVVVGGSYSGNLAAWMKLLYPELVDAAIASSAPVLAKKDFYEYLETVSDDFEQYGTADCWDKIAEMFSRYEELFQSDTGIETLKMEENICTNCDMSKSENKELFFMEKASEFMYRAQYGNPNVIKDYCESNFTSNFRKVREPNLIFNEKNECYYYDYDEMIVSIRRIDWLTAWIYQTCTEFSYFQTGSSDNQPFTKNIPIEFYYRMCTKLFGAEFDEDRVERGVKDSNALYGGLKPNVTHVVFVNGGMDPWSKLSVLEDISYDAPAKMISQASHCRDLFSDRESDPEELKDARAYIRYLIKNWIGEGDYKNNTIWL</sequence>
<organism evidence="7 8">
    <name type="scientific">Loxostege sticticalis</name>
    <name type="common">Beet webworm moth</name>
    <dbReference type="NCBI Taxonomy" id="481309"/>
    <lineage>
        <taxon>Eukaryota</taxon>
        <taxon>Metazoa</taxon>
        <taxon>Ecdysozoa</taxon>
        <taxon>Arthropoda</taxon>
        <taxon>Hexapoda</taxon>
        <taxon>Insecta</taxon>
        <taxon>Pterygota</taxon>
        <taxon>Neoptera</taxon>
        <taxon>Endopterygota</taxon>
        <taxon>Lepidoptera</taxon>
        <taxon>Glossata</taxon>
        <taxon>Ditrysia</taxon>
        <taxon>Pyraloidea</taxon>
        <taxon>Crambidae</taxon>
        <taxon>Pyraustinae</taxon>
        <taxon>Loxostege</taxon>
    </lineage>
</organism>
<comment type="caution">
    <text evidence="7">The sequence shown here is derived from an EMBL/GenBank/DDBJ whole genome shotgun (WGS) entry which is preliminary data.</text>
</comment>
<evidence type="ECO:0000256" key="4">
    <source>
        <dbReference type="ARBA" id="ARBA00022801"/>
    </source>
</evidence>
<dbReference type="PANTHER" id="PTHR11010">
    <property type="entry name" value="PROTEASE S28 PRO-X CARBOXYPEPTIDASE-RELATED"/>
    <property type="match status" value="1"/>
</dbReference>
<dbReference type="GO" id="GO:0008233">
    <property type="term" value="F:peptidase activity"/>
    <property type="evidence" value="ECO:0007669"/>
    <property type="project" value="UniProtKB-KW"/>
</dbReference>
<dbReference type="AlphaFoldDB" id="A0ABD0TNH1"/>
<reference evidence="7 8" key="1">
    <citation type="submission" date="2024-06" db="EMBL/GenBank/DDBJ databases">
        <title>A chromosome-level genome assembly of beet webworm, Loxostege sticticalis.</title>
        <authorList>
            <person name="Zhang Y."/>
        </authorList>
    </citation>
    <scope>NUCLEOTIDE SEQUENCE [LARGE SCALE GENOMIC DNA]</scope>
    <source>
        <strain evidence="7">AQ028</strain>
        <tissue evidence="7">Male pupae</tissue>
    </source>
</reference>
<dbReference type="SUPFAM" id="SSF53474">
    <property type="entry name" value="alpha/beta-Hydrolases"/>
    <property type="match status" value="1"/>
</dbReference>
<feature type="chain" id="PRO_5044763619" description="Serine protease K12H4.7" evidence="6">
    <location>
        <begin position="19"/>
        <end position="482"/>
    </location>
</feature>
<evidence type="ECO:0000313" key="7">
    <source>
        <dbReference type="EMBL" id="KAL0850876.1"/>
    </source>
</evidence>
<dbReference type="Gene3D" id="3.40.50.1820">
    <property type="entry name" value="alpha/beta hydrolase"/>
    <property type="match status" value="1"/>
</dbReference>
<proteinExistence type="inferred from homology"/>
<feature type="signal peptide" evidence="6">
    <location>
        <begin position="1"/>
        <end position="18"/>
    </location>
</feature>
<evidence type="ECO:0000256" key="6">
    <source>
        <dbReference type="SAM" id="SignalP"/>
    </source>
</evidence>